<name>A8ZPT6_ACAM1</name>
<evidence type="ECO:0000313" key="3">
    <source>
        <dbReference type="Proteomes" id="UP000000268"/>
    </source>
</evidence>
<proteinExistence type="predicted"/>
<organism evidence="2 3">
    <name type="scientific">Acaryochloris marina (strain MBIC 11017)</name>
    <dbReference type="NCBI Taxonomy" id="329726"/>
    <lineage>
        <taxon>Bacteria</taxon>
        <taxon>Bacillati</taxon>
        <taxon>Cyanobacteriota</taxon>
        <taxon>Cyanophyceae</taxon>
        <taxon>Acaryochloridales</taxon>
        <taxon>Acaryochloridaceae</taxon>
        <taxon>Acaryochloris</taxon>
    </lineage>
</organism>
<geneLocation type="plasmid" evidence="2 3">
    <name>pREB6</name>
</geneLocation>
<dbReference type="Proteomes" id="UP000000268">
    <property type="component" value="Plasmid pREB6"/>
</dbReference>
<evidence type="ECO:0000256" key="1">
    <source>
        <dbReference type="SAM" id="SignalP"/>
    </source>
</evidence>
<dbReference type="AlphaFoldDB" id="A8ZPT6"/>
<keyword evidence="3" id="KW-1185">Reference proteome</keyword>
<feature type="chain" id="PRO_5002734606" evidence="1">
    <location>
        <begin position="27"/>
        <end position="155"/>
    </location>
</feature>
<sequence length="155" mass="16717">MRLPPRLLGPLVGLSFTLVSTPSVQAKPVNTKDTVQIPSDWLNSRVYEGLKVDPSGVIITLRTGEKVGGLTILPWQHVDVKPLNGQLCAGGGQCNGTAPTIIQLFRKSPQRVKGLVYNADGTSLMTITTNAGNTYQFRLEPTSAAPKRKININPQ</sequence>
<evidence type="ECO:0000313" key="2">
    <source>
        <dbReference type="EMBL" id="ABW33042.1"/>
    </source>
</evidence>
<gene>
    <name evidence="2" type="ordered locus">AM1_F0143</name>
</gene>
<dbReference type="HOGENOM" id="CLU_1830706_0_0_3"/>
<reference evidence="2 3" key="1">
    <citation type="journal article" date="2008" name="Proc. Natl. Acad. Sci. U.S.A.">
        <title>Niche adaptation and genome expansion in the chlorophyll d-producing cyanobacterium Acaryochloris marina.</title>
        <authorList>
            <person name="Swingley W.D."/>
            <person name="Chen M."/>
            <person name="Cheung P.C."/>
            <person name="Conrad A.L."/>
            <person name="Dejesa L.C."/>
            <person name="Hao J."/>
            <person name="Honchak B.M."/>
            <person name="Karbach L.E."/>
            <person name="Kurdoglu A."/>
            <person name="Lahiri S."/>
            <person name="Mastrian S.D."/>
            <person name="Miyashita H."/>
            <person name="Page L."/>
            <person name="Ramakrishna P."/>
            <person name="Satoh S."/>
            <person name="Sattley W.M."/>
            <person name="Shimada Y."/>
            <person name="Taylor H.L."/>
            <person name="Tomo T."/>
            <person name="Tsuchiya T."/>
            <person name="Wang Z.T."/>
            <person name="Raymond J."/>
            <person name="Mimuro M."/>
            <person name="Blankenship R.E."/>
            <person name="Touchman J.W."/>
        </authorList>
    </citation>
    <scope>NUCLEOTIDE SEQUENCE [LARGE SCALE GENOMIC DNA]</scope>
    <source>
        <strain evidence="3">MBIC 11017</strain>
        <plasmid evidence="3">Plasmid pREB6</plasmid>
    </source>
</reference>
<dbReference type="RefSeq" id="WP_012168206.1">
    <property type="nucleotide sequence ID" value="NC_009931.1"/>
</dbReference>
<accession>A8ZPT6</accession>
<protein>
    <submittedName>
        <fullName evidence="2">Uncharacterized protein</fullName>
    </submittedName>
</protein>
<feature type="signal peptide" evidence="1">
    <location>
        <begin position="1"/>
        <end position="26"/>
    </location>
</feature>
<dbReference type="EMBL" id="CP000843">
    <property type="protein sequence ID" value="ABW33042.1"/>
    <property type="molecule type" value="Genomic_DNA"/>
</dbReference>
<keyword evidence="2" id="KW-0614">Plasmid</keyword>
<keyword evidence="1" id="KW-0732">Signal</keyword>
<dbReference type="KEGG" id="amr:AM1_F0143"/>